<dbReference type="GO" id="GO:0009306">
    <property type="term" value="P:protein secretion"/>
    <property type="evidence" value="ECO:0007669"/>
    <property type="project" value="InterPro"/>
</dbReference>
<accession>A0A4R7V023</accession>
<keyword evidence="2" id="KW-1185">Reference proteome</keyword>
<dbReference type="AlphaFoldDB" id="A0A4R7V023"/>
<sequence length="105" mass="10577">MGDDFNVNVGEVRSHAQTVGSVAAGVRSVAGGATDSVSGGAFGEIAEFFASAITGAADTVRQSMNDAGATVDQVGAGLTLVADGYQATEERHVQVFTVAEGEVRK</sequence>
<organism evidence="1 2">
    <name type="scientific">Actinophytocola oryzae</name>
    <dbReference type="NCBI Taxonomy" id="502181"/>
    <lineage>
        <taxon>Bacteria</taxon>
        <taxon>Bacillati</taxon>
        <taxon>Actinomycetota</taxon>
        <taxon>Actinomycetes</taxon>
        <taxon>Pseudonocardiales</taxon>
        <taxon>Pseudonocardiaceae</taxon>
    </lineage>
</organism>
<name>A0A4R7V023_9PSEU</name>
<evidence type="ECO:0000313" key="2">
    <source>
        <dbReference type="Proteomes" id="UP000294927"/>
    </source>
</evidence>
<dbReference type="Proteomes" id="UP000294927">
    <property type="component" value="Unassembled WGS sequence"/>
</dbReference>
<gene>
    <name evidence="1" type="ORF">CLV71_119104</name>
</gene>
<dbReference type="EMBL" id="SOCP01000019">
    <property type="protein sequence ID" value="TDV41782.1"/>
    <property type="molecule type" value="Genomic_DNA"/>
</dbReference>
<dbReference type="RefSeq" id="WP_133907582.1">
    <property type="nucleotide sequence ID" value="NZ_SOCP01000019.1"/>
</dbReference>
<evidence type="ECO:0000313" key="1">
    <source>
        <dbReference type="EMBL" id="TDV41782.1"/>
    </source>
</evidence>
<comment type="caution">
    <text evidence="1">The sequence shown here is derived from an EMBL/GenBank/DDBJ whole genome shotgun (WGS) entry which is preliminary data.</text>
</comment>
<dbReference type="Pfam" id="PF10824">
    <property type="entry name" value="T7SS_ESX_EspC"/>
    <property type="match status" value="1"/>
</dbReference>
<proteinExistence type="predicted"/>
<dbReference type="InterPro" id="IPR022536">
    <property type="entry name" value="EspC"/>
</dbReference>
<protein>
    <submittedName>
        <fullName evidence="1">Excreted virulence factor EspC (Type VII ESX diderm)</fullName>
    </submittedName>
</protein>
<reference evidence="1 2" key="1">
    <citation type="submission" date="2019-03" db="EMBL/GenBank/DDBJ databases">
        <title>Genomic Encyclopedia of Archaeal and Bacterial Type Strains, Phase II (KMG-II): from individual species to whole genera.</title>
        <authorList>
            <person name="Goeker M."/>
        </authorList>
    </citation>
    <scope>NUCLEOTIDE SEQUENCE [LARGE SCALE GENOMIC DNA]</scope>
    <source>
        <strain evidence="1 2">DSM 45499</strain>
    </source>
</reference>